<dbReference type="AlphaFoldDB" id="A0A7T5RK93"/>
<organism evidence="2 3">
    <name type="scientific">Candidatus Sungiibacteriota bacterium</name>
    <dbReference type="NCBI Taxonomy" id="2750080"/>
    <lineage>
        <taxon>Bacteria</taxon>
        <taxon>Candidatus Sungiibacteriota</taxon>
    </lineage>
</organism>
<feature type="region of interest" description="Disordered" evidence="1">
    <location>
        <begin position="1"/>
        <end position="23"/>
    </location>
</feature>
<dbReference type="EMBL" id="CP066690">
    <property type="protein sequence ID" value="QQG45698.1"/>
    <property type="molecule type" value="Genomic_DNA"/>
</dbReference>
<feature type="compositionally biased region" description="Basic and acidic residues" evidence="1">
    <location>
        <begin position="1"/>
        <end position="16"/>
    </location>
</feature>
<sequence length="110" mass="12647">MTAEKPDEEKLNKGLPDRQLPTQEQMQEAFNTEGRLIEKHREWIALVLDLVSKGEISPNGKVEIPIDPETETILKADLKDGNINTLAIHLMGKQVFYIDFRRLHQSLLKK</sequence>
<evidence type="ECO:0000256" key="1">
    <source>
        <dbReference type="SAM" id="MobiDB-lite"/>
    </source>
</evidence>
<reference evidence="2 3" key="1">
    <citation type="submission" date="2020-07" db="EMBL/GenBank/DDBJ databases">
        <title>Huge and variable diversity of episymbiotic CPR bacteria and DPANN archaea in groundwater ecosystems.</title>
        <authorList>
            <person name="He C.Y."/>
            <person name="Keren R."/>
            <person name="Whittaker M."/>
            <person name="Farag I.F."/>
            <person name="Doudna J."/>
            <person name="Cate J.H.D."/>
            <person name="Banfield J.F."/>
        </authorList>
    </citation>
    <scope>NUCLEOTIDE SEQUENCE [LARGE SCALE GENOMIC DNA]</scope>
    <source>
        <strain evidence="2">NC_groundwater_541_Ag_S-0.1um_46_50</strain>
    </source>
</reference>
<evidence type="ECO:0000313" key="2">
    <source>
        <dbReference type="EMBL" id="QQG45698.1"/>
    </source>
</evidence>
<accession>A0A7T5RK93</accession>
<name>A0A7T5RK93_9BACT</name>
<proteinExistence type="predicted"/>
<dbReference type="Proteomes" id="UP000595618">
    <property type="component" value="Chromosome"/>
</dbReference>
<gene>
    <name evidence="2" type="ORF">HYW89_02145</name>
</gene>
<evidence type="ECO:0000313" key="3">
    <source>
        <dbReference type="Proteomes" id="UP000595618"/>
    </source>
</evidence>
<protein>
    <submittedName>
        <fullName evidence="2">Uncharacterized protein</fullName>
    </submittedName>
</protein>